<keyword evidence="3" id="KW-0809">Transit peptide</keyword>
<keyword evidence="2" id="KW-0805">Transcription regulation</keyword>
<dbReference type="EMBL" id="JBJQOH010000008">
    <property type="protein sequence ID" value="KAL3677375.1"/>
    <property type="molecule type" value="Genomic_DNA"/>
</dbReference>
<dbReference type="PANTHER" id="PTHR13068:SF3">
    <property type="entry name" value="MITOCHONDRIAL TRANSCRIPTION TERMINATION FACTOR FAMILY PROTEIN"/>
    <property type="match status" value="1"/>
</dbReference>
<accession>A0ABD3GH14</accession>
<dbReference type="GO" id="GO:0006353">
    <property type="term" value="P:DNA-templated transcription termination"/>
    <property type="evidence" value="ECO:0007669"/>
    <property type="project" value="UniProtKB-KW"/>
</dbReference>
<dbReference type="InterPro" id="IPR003690">
    <property type="entry name" value="MTERF"/>
</dbReference>
<dbReference type="InterPro" id="IPR038538">
    <property type="entry name" value="MTERF_sf"/>
</dbReference>
<evidence type="ECO:0000256" key="1">
    <source>
        <dbReference type="ARBA" id="ARBA00007692"/>
    </source>
</evidence>
<name>A0ABD3GH14_9MARC</name>
<evidence type="ECO:0000313" key="4">
    <source>
        <dbReference type="EMBL" id="KAL3677375.1"/>
    </source>
</evidence>
<comment type="similarity">
    <text evidence="1">Belongs to the mTERF family.</text>
</comment>
<evidence type="ECO:0000256" key="3">
    <source>
        <dbReference type="ARBA" id="ARBA00022946"/>
    </source>
</evidence>
<evidence type="ECO:0008006" key="6">
    <source>
        <dbReference type="Google" id="ProtNLM"/>
    </source>
</evidence>
<dbReference type="Pfam" id="PF02536">
    <property type="entry name" value="mTERF"/>
    <property type="match status" value="1"/>
</dbReference>
<dbReference type="Proteomes" id="UP001633002">
    <property type="component" value="Unassembled WGS sequence"/>
</dbReference>
<keyword evidence="2" id="KW-0806">Transcription termination</keyword>
<evidence type="ECO:0000256" key="2">
    <source>
        <dbReference type="ARBA" id="ARBA00022472"/>
    </source>
</evidence>
<organism evidence="4 5">
    <name type="scientific">Riccia sorocarpa</name>
    <dbReference type="NCBI Taxonomy" id="122646"/>
    <lineage>
        <taxon>Eukaryota</taxon>
        <taxon>Viridiplantae</taxon>
        <taxon>Streptophyta</taxon>
        <taxon>Embryophyta</taxon>
        <taxon>Marchantiophyta</taxon>
        <taxon>Marchantiopsida</taxon>
        <taxon>Marchantiidae</taxon>
        <taxon>Marchantiales</taxon>
        <taxon>Ricciaceae</taxon>
        <taxon>Riccia</taxon>
    </lineage>
</organism>
<proteinExistence type="inferred from homology"/>
<dbReference type="PANTHER" id="PTHR13068">
    <property type="entry name" value="CGI-12 PROTEIN-RELATED"/>
    <property type="match status" value="1"/>
</dbReference>
<dbReference type="AlphaFoldDB" id="A0ABD3GH14"/>
<protein>
    <recommendedName>
        <fullName evidence="6">Mitochondrial transcription termination factor</fullName>
    </recommendedName>
</protein>
<dbReference type="Gene3D" id="1.25.70.10">
    <property type="entry name" value="Transcription termination factor 3, mitochondrial"/>
    <property type="match status" value="1"/>
</dbReference>
<sequence>MAIKLLARHSSSNPWSINLGDGLSLRRRRISSTPSNIARPVVKLRSNTKDYFAVRLTLGPIVRGRSHIGRNIQKFRTLGNAPDPGEVTSRIVTAAGSVSGSSAGVTGKSDVQLEEEARAAVHSMLVEAGLSEDEATTVVTKAPGFLAEVVRKYRESEEELGLLYQLQVTLGRKVDNSSADSRGVMRQLASKSNGLAPILESLGVNLPSIARISHSLSSQRPSDILRKVEYIREILTTTVYEGRPLENLMRHMMKSLSLSPDEELQRTLSFYEKVEARRGLGALKEAPYAIVQLLDSFPQIFLRDLENDIGPVLELMEEYGVPRGKLGCVILCFPPLLLKDVSAELRPRMKELKKIGVAARDYGRMISKYPWILSQCVADNVQETFHCLESNKVLKSKIDGVITRCPQLLGFSSTTALAPMMNHLKKYGVKSKRLGRVIALAPQILTITPEEFEEVVTFLGSYGYDPEDLSKLLMRAPEIFAASIHGTLQRKVDFLLELGIKRSKLFRIIKFFPEVLSMSVDDALRPRVKYLQSKGFSKNEISRMIFKFPPLLGYNADSVLDPKLEFLTQTMKRPLKDVVSYPKYFSFSLEKKIKPRARVLANRQLECDLLTMLGKNDDQFAAEFLGFETMYLPLPPSNKDAK</sequence>
<keyword evidence="5" id="KW-1185">Reference proteome</keyword>
<gene>
    <name evidence="4" type="ORF">R1sor_027323</name>
</gene>
<evidence type="ECO:0000313" key="5">
    <source>
        <dbReference type="Proteomes" id="UP001633002"/>
    </source>
</evidence>
<keyword evidence="2" id="KW-0804">Transcription</keyword>
<reference evidence="4 5" key="1">
    <citation type="submission" date="2024-09" db="EMBL/GenBank/DDBJ databases">
        <title>Chromosome-scale assembly of Riccia sorocarpa.</title>
        <authorList>
            <person name="Paukszto L."/>
        </authorList>
    </citation>
    <scope>NUCLEOTIDE SEQUENCE [LARGE SCALE GENOMIC DNA]</scope>
    <source>
        <strain evidence="4">LP-2024</strain>
        <tissue evidence="4">Aerial parts of the thallus</tissue>
    </source>
</reference>
<dbReference type="SMART" id="SM00733">
    <property type="entry name" value="Mterf"/>
    <property type="match status" value="9"/>
</dbReference>
<comment type="caution">
    <text evidence="4">The sequence shown here is derived from an EMBL/GenBank/DDBJ whole genome shotgun (WGS) entry which is preliminary data.</text>
</comment>